<dbReference type="Proteomes" id="UP000016649">
    <property type="component" value="Unassembled WGS sequence"/>
</dbReference>
<keyword evidence="1" id="KW-0472">Membrane</keyword>
<protein>
    <submittedName>
        <fullName evidence="2">Uncharacterized protein</fullName>
    </submittedName>
</protein>
<evidence type="ECO:0000313" key="3">
    <source>
        <dbReference type="Proteomes" id="UP000016649"/>
    </source>
</evidence>
<organism evidence="2 3">
    <name type="scientific">Treponema lecithinolyticum ATCC 700332</name>
    <dbReference type="NCBI Taxonomy" id="1321815"/>
    <lineage>
        <taxon>Bacteria</taxon>
        <taxon>Pseudomonadati</taxon>
        <taxon>Spirochaetota</taxon>
        <taxon>Spirochaetia</taxon>
        <taxon>Spirochaetales</taxon>
        <taxon>Treponemataceae</taxon>
        <taxon>Treponema</taxon>
    </lineage>
</organism>
<dbReference type="RefSeq" id="WP_021687588.1">
    <property type="nucleotide sequence ID" value="NZ_KI260567.1"/>
</dbReference>
<name>A0ABN0NY53_TRELE</name>
<dbReference type="PROSITE" id="PS51257">
    <property type="entry name" value="PROKAR_LIPOPROTEIN"/>
    <property type="match status" value="1"/>
</dbReference>
<keyword evidence="3" id="KW-1185">Reference proteome</keyword>
<feature type="transmembrane region" description="Helical" evidence="1">
    <location>
        <begin position="31"/>
        <end position="54"/>
    </location>
</feature>
<proteinExistence type="predicted"/>
<gene>
    <name evidence="2" type="ORF">HMPREF9193_01383</name>
</gene>
<evidence type="ECO:0000256" key="1">
    <source>
        <dbReference type="SAM" id="Phobius"/>
    </source>
</evidence>
<comment type="caution">
    <text evidence="2">The sequence shown here is derived from an EMBL/GenBank/DDBJ whole genome shotgun (WGS) entry which is preliminary data.</text>
</comment>
<evidence type="ECO:0000313" key="2">
    <source>
        <dbReference type="EMBL" id="ERJ92625.1"/>
    </source>
</evidence>
<dbReference type="EMBL" id="AWVH01000033">
    <property type="protein sequence ID" value="ERJ92625.1"/>
    <property type="molecule type" value="Genomic_DNA"/>
</dbReference>
<reference evidence="2 3" key="1">
    <citation type="submission" date="2013-08" db="EMBL/GenBank/DDBJ databases">
        <authorList>
            <person name="Weinstock G."/>
            <person name="Sodergren E."/>
            <person name="Wylie T."/>
            <person name="Fulton L."/>
            <person name="Fulton R."/>
            <person name="Fronick C."/>
            <person name="O'Laughlin M."/>
            <person name="Godfrey J."/>
            <person name="Miner T."/>
            <person name="Herter B."/>
            <person name="Appelbaum E."/>
            <person name="Cordes M."/>
            <person name="Lek S."/>
            <person name="Wollam A."/>
            <person name="Pepin K.H."/>
            <person name="Palsikar V.B."/>
            <person name="Mitreva M."/>
            <person name="Wilson R.K."/>
        </authorList>
    </citation>
    <scope>NUCLEOTIDE SEQUENCE [LARGE SCALE GENOMIC DNA]</scope>
    <source>
        <strain evidence="2 3">ATCC 700332</strain>
    </source>
</reference>
<accession>A0ABN0NY53</accession>
<keyword evidence="1" id="KW-0812">Transmembrane</keyword>
<sequence>MFSPKTALIGAIAGFAVSCIAGIIGSVSFGIVLLRAVLSALFSALLIGAVHFVYVRFLADAQGDDTNFAVKATPAGSTVDITLDDADLPDTDNAPDFFVEKDDAVFREETAQGMSSAAGTVEPLANAEAQPVQNAPGQNEAIASQTAAGANNKESVAGMNNEEKAAGADSAEPAAGAVKTGHSLRVDSADIADNGETLVSEAGLSAGSEYGAQAGAQTESFSGPAAGTTDAQIEALPSLDGFSSDVSGAPLAAGETFSGESEIASGYLGQDSIFSEPGDLKKTGLSENLTDFGNTEDIAAAVRTVLKKES</sequence>
<keyword evidence="1" id="KW-1133">Transmembrane helix</keyword>